<reference evidence="1 2" key="1">
    <citation type="submission" date="2018-09" db="EMBL/GenBank/DDBJ databases">
        <title>Genomic Encyclopedia of Type Strains, Phase III (KMG-III): the genomes of soil and plant-associated and newly described type strains.</title>
        <authorList>
            <person name="Whitman W."/>
        </authorList>
    </citation>
    <scope>NUCLEOTIDE SEQUENCE [LARGE SCALE GENOMIC DNA]</scope>
    <source>
        <strain evidence="1 2">CECT 7938</strain>
    </source>
</reference>
<evidence type="ECO:0000313" key="2">
    <source>
        <dbReference type="Proteomes" id="UP000286246"/>
    </source>
</evidence>
<dbReference type="Proteomes" id="UP000286246">
    <property type="component" value="Unassembled WGS sequence"/>
</dbReference>
<protein>
    <submittedName>
        <fullName evidence="1">Uncharacterized protein</fullName>
    </submittedName>
</protein>
<accession>A0A420ARQ0</accession>
<evidence type="ECO:0000313" key="1">
    <source>
        <dbReference type="EMBL" id="RKE47142.1"/>
    </source>
</evidence>
<gene>
    <name evidence="1" type="ORF">DFQ12_4303</name>
</gene>
<comment type="caution">
    <text evidence="1">The sequence shown here is derived from an EMBL/GenBank/DDBJ whole genome shotgun (WGS) entry which is preliminary data.</text>
</comment>
<dbReference type="OrthoDB" id="1277159at2"/>
<dbReference type="AlphaFoldDB" id="A0A420ARQ0"/>
<dbReference type="EMBL" id="RAPY01000004">
    <property type="protein sequence ID" value="RKE47142.1"/>
    <property type="molecule type" value="Genomic_DNA"/>
</dbReference>
<organism evidence="1 2">
    <name type="scientific">Sphingobacterium detergens</name>
    <dbReference type="NCBI Taxonomy" id="1145106"/>
    <lineage>
        <taxon>Bacteria</taxon>
        <taxon>Pseudomonadati</taxon>
        <taxon>Bacteroidota</taxon>
        <taxon>Sphingobacteriia</taxon>
        <taxon>Sphingobacteriales</taxon>
        <taxon>Sphingobacteriaceae</taxon>
        <taxon>Sphingobacterium</taxon>
    </lineage>
</organism>
<proteinExistence type="predicted"/>
<name>A0A420ARQ0_SPHD1</name>
<keyword evidence="2" id="KW-1185">Reference proteome</keyword>
<dbReference type="RefSeq" id="WP_120260958.1">
    <property type="nucleotide sequence ID" value="NZ_RAPY01000004.1"/>
</dbReference>
<sequence length="148" mass="16918">MKSKFKFSIESLLHGLEYPKGKIEHITYAQKVAAHVGMDRFNCLAQIKFEDPQINKAFPGGIHLDETLVVGLDNYSSVKLHICIRSKQSTCKIASGNSSSREIKIHNAYRDVVLLKKLSDKQIAEIFNFVWDNLELIQPNPKRIEEDF</sequence>